<organism evidence="1 2">
    <name type="scientific">Saccharicrinis fermentans DSM 9555 = JCM 21142</name>
    <dbReference type="NCBI Taxonomy" id="869213"/>
    <lineage>
        <taxon>Bacteria</taxon>
        <taxon>Pseudomonadati</taxon>
        <taxon>Bacteroidota</taxon>
        <taxon>Bacteroidia</taxon>
        <taxon>Marinilabiliales</taxon>
        <taxon>Marinilabiliaceae</taxon>
        <taxon>Saccharicrinis</taxon>
    </lineage>
</organism>
<comment type="caution">
    <text evidence="1">The sequence shown here is derived from an EMBL/GenBank/DDBJ whole genome shotgun (WGS) entry which is preliminary data.</text>
</comment>
<dbReference type="EMBL" id="BAMD01000066">
    <property type="protein sequence ID" value="GAF05045.1"/>
    <property type="molecule type" value="Genomic_DNA"/>
</dbReference>
<evidence type="ECO:0000313" key="2">
    <source>
        <dbReference type="Proteomes" id="UP000019402"/>
    </source>
</evidence>
<dbReference type="eggNOG" id="COG4771">
    <property type="taxonomic scope" value="Bacteria"/>
</dbReference>
<accession>W7Y2H9</accession>
<evidence type="ECO:0000313" key="1">
    <source>
        <dbReference type="EMBL" id="GAF05045.1"/>
    </source>
</evidence>
<proteinExistence type="predicted"/>
<protein>
    <submittedName>
        <fullName evidence="1">TonB-linked outer membrane protein, SusC/RagA family</fullName>
    </submittedName>
</protein>
<gene>
    <name evidence="1" type="ORF">JCM21142_93768</name>
</gene>
<sequence length="120" mass="13077">MLDGVVDKGNGYEENDMHLSAIDYGEYHYHGYDTPSATSVFDADYVKLREVTIGYTLPKVVDVIKSIRVSAYGRNLAIWGLDNKGIDPETIVGGNGNIQGLEGGIVPGSKSYGFNVQIKF</sequence>
<reference evidence="1 2" key="1">
    <citation type="journal article" date="2014" name="Genome Announc.">
        <title>Draft Genome Sequence of Cytophaga fermentans JCM 21142T, a Facultative Anaerobe Isolated from Marine Mud.</title>
        <authorList>
            <person name="Starns D."/>
            <person name="Oshima K."/>
            <person name="Suda W."/>
            <person name="Iino T."/>
            <person name="Yuki M."/>
            <person name="Inoue J."/>
            <person name="Kitamura K."/>
            <person name="Iida T."/>
            <person name="Darby A."/>
            <person name="Hattori M."/>
            <person name="Ohkuma M."/>
        </authorList>
    </citation>
    <scope>NUCLEOTIDE SEQUENCE [LARGE SCALE GENOMIC DNA]</scope>
    <source>
        <strain evidence="1 2">JCM 21142</strain>
    </source>
</reference>
<dbReference type="AlphaFoldDB" id="W7Y2H9"/>
<name>W7Y2H9_9BACT</name>
<dbReference type="Proteomes" id="UP000019402">
    <property type="component" value="Unassembled WGS sequence"/>
</dbReference>
<keyword evidence="2" id="KW-1185">Reference proteome</keyword>